<dbReference type="EMBL" id="LVLJ01003911">
    <property type="protein sequence ID" value="OAE19198.1"/>
    <property type="molecule type" value="Genomic_DNA"/>
</dbReference>
<evidence type="ECO:0000256" key="4">
    <source>
        <dbReference type="PROSITE-ProRule" id="PRU00914"/>
    </source>
</evidence>
<sequence>MANLSLYSTGSCSSLVSSSSGRPLKITLQQKRRVYLRSAKNQVERRLSVVCSVGAKERTVPELNEGIANFYNESSGIWEEVWGEHMHHGYYDPNSKDAGDHKEAQIRMIEESLAWAGIPEDEENKPRTVVDVGCGIGGSARYLARKYNANVKAITLSPIQAQRGTAITADQGLSKSVNFQVADALKQPFSDGEFDLVWSMESGEHMPDKRKVLFLNIGSAIISRRIQFVQELARVAAPDGRILIVTWCHRDLKPAELSLSPEELELLDKICDAYYLPAWCSPSDYVRIAESIGLKDVKSADWSEYVTPFWPAVMVSALSLKGLFGLAKAGWTTIKGALAMGLMVQGYQRGLIKFALITARKAS</sequence>
<keyword evidence="7" id="KW-1185">Reference proteome</keyword>
<dbReference type="InterPro" id="IPR029063">
    <property type="entry name" value="SAM-dependent_MTases_sf"/>
</dbReference>
<name>A0A176VE36_MARPO</name>
<comment type="caution">
    <text evidence="6">The sequence shown here is derived from an EMBL/GenBank/DDBJ whole genome shotgun (WGS) entry which is preliminary data.</text>
</comment>
<keyword evidence="3 4" id="KW-0949">S-adenosyl-L-methionine</keyword>
<evidence type="ECO:0000259" key="5">
    <source>
        <dbReference type="Pfam" id="PF08241"/>
    </source>
</evidence>
<evidence type="ECO:0000313" key="6">
    <source>
        <dbReference type="EMBL" id="OAE19198.1"/>
    </source>
</evidence>
<accession>A0A176VE36</accession>
<evidence type="ECO:0000256" key="2">
    <source>
        <dbReference type="ARBA" id="ARBA00022679"/>
    </source>
</evidence>
<dbReference type="Pfam" id="PF08241">
    <property type="entry name" value="Methyltransf_11"/>
    <property type="match status" value="1"/>
</dbReference>
<dbReference type="Gene3D" id="3.40.50.150">
    <property type="entry name" value="Vaccinia Virus protein VP39"/>
    <property type="match status" value="1"/>
</dbReference>
<keyword evidence="1 4" id="KW-0489">Methyltransferase</keyword>
<evidence type="ECO:0000313" key="7">
    <source>
        <dbReference type="Proteomes" id="UP000077202"/>
    </source>
</evidence>
<gene>
    <name evidence="6" type="ORF">AXG93_4751s1020</name>
</gene>
<keyword evidence="2 4" id="KW-0808">Transferase</keyword>
<evidence type="ECO:0000256" key="3">
    <source>
        <dbReference type="ARBA" id="ARBA00022691"/>
    </source>
</evidence>
<dbReference type="GO" id="GO:0032259">
    <property type="term" value="P:methylation"/>
    <property type="evidence" value="ECO:0007669"/>
    <property type="project" value="UniProtKB-UniRule"/>
</dbReference>
<dbReference type="SUPFAM" id="SSF53335">
    <property type="entry name" value="S-adenosyl-L-methionine-dependent methyltransferases"/>
    <property type="match status" value="1"/>
</dbReference>
<comment type="similarity">
    <text evidence="4">Belongs to the class I-like SAM-binding methyltransferase superfamily. gTMT family.</text>
</comment>
<dbReference type="PROSITE" id="PS51581">
    <property type="entry name" value="SAM_GTMT"/>
    <property type="match status" value="1"/>
</dbReference>
<dbReference type="PANTHER" id="PTHR43591:SF81">
    <property type="entry name" value="MAGNESIUM PROTOPORPHYRIN IX METHYLTRANSFERASE, CHLOROPLASTIC-RELATED"/>
    <property type="match status" value="1"/>
</dbReference>
<dbReference type="InterPro" id="IPR013216">
    <property type="entry name" value="Methyltransf_11"/>
</dbReference>
<dbReference type="Proteomes" id="UP000077202">
    <property type="component" value="Unassembled WGS sequence"/>
</dbReference>
<protein>
    <recommendedName>
        <fullName evidence="5">Methyltransferase type 11 domain-containing protein</fullName>
    </recommendedName>
</protein>
<proteinExistence type="inferred from homology"/>
<dbReference type="InterPro" id="IPR025774">
    <property type="entry name" value="PiNMT-like"/>
</dbReference>
<feature type="domain" description="Methyltransferase type 11" evidence="5">
    <location>
        <begin position="130"/>
        <end position="244"/>
    </location>
</feature>
<reference evidence="6" key="1">
    <citation type="submission" date="2016-03" db="EMBL/GenBank/DDBJ databases">
        <title>Mechanisms controlling the formation of the plant cell surface in tip-growing cells are functionally conserved among land plants.</title>
        <authorList>
            <person name="Honkanen S."/>
            <person name="Jones V.A."/>
            <person name="Morieri G."/>
            <person name="Champion C."/>
            <person name="Hetherington A.J."/>
            <person name="Kelly S."/>
            <person name="Saint-Marcoux D."/>
            <person name="Proust H."/>
            <person name="Prescott H."/>
            <person name="Dolan L."/>
        </authorList>
    </citation>
    <scope>NUCLEOTIDE SEQUENCE [LARGE SCALE GENOMIC DNA]</scope>
    <source>
        <tissue evidence="6">Whole gametophyte</tissue>
    </source>
</reference>
<dbReference type="PANTHER" id="PTHR43591">
    <property type="entry name" value="METHYLTRANSFERASE"/>
    <property type="match status" value="1"/>
</dbReference>
<dbReference type="CDD" id="cd02440">
    <property type="entry name" value="AdoMet_MTases"/>
    <property type="match status" value="1"/>
</dbReference>
<organism evidence="6 7">
    <name type="scientific">Marchantia polymorpha subsp. ruderalis</name>
    <dbReference type="NCBI Taxonomy" id="1480154"/>
    <lineage>
        <taxon>Eukaryota</taxon>
        <taxon>Viridiplantae</taxon>
        <taxon>Streptophyta</taxon>
        <taxon>Embryophyta</taxon>
        <taxon>Marchantiophyta</taxon>
        <taxon>Marchantiopsida</taxon>
        <taxon>Marchantiidae</taxon>
        <taxon>Marchantiales</taxon>
        <taxon>Marchantiaceae</taxon>
        <taxon>Marchantia</taxon>
    </lineage>
</organism>
<dbReference type="AlphaFoldDB" id="A0A176VE36"/>
<feature type="region of interest" description="SAM motif I" evidence="4">
    <location>
        <begin position="129"/>
        <end position="138"/>
    </location>
</feature>
<evidence type="ECO:0000256" key="1">
    <source>
        <dbReference type="ARBA" id="ARBA00022603"/>
    </source>
</evidence>
<feature type="region of interest" description="SAM motif III" evidence="4">
    <location>
        <begin position="235"/>
        <end position="244"/>
    </location>
</feature>
<feature type="region of interest" description="SAM motif II" evidence="4">
    <location>
        <begin position="192"/>
        <end position="200"/>
    </location>
</feature>
<dbReference type="GO" id="GO:0008757">
    <property type="term" value="F:S-adenosylmethionine-dependent methyltransferase activity"/>
    <property type="evidence" value="ECO:0007669"/>
    <property type="project" value="InterPro"/>
</dbReference>